<proteinExistence type="predicted"/>
<sequence>MDEFVGEPTITGGDGDWVELAVCTCGVDDFGFAAKDICVWPCWERACCCGGFLTDDDGGEAIV</sequence>
<comment type="caution">
    <text evidence="1">The sequence shown here is derived from an EMBL/GenBank/DDBJ whole genome shotgun (WGS) entry which is preliminary data.</text>
</comment>
<accession>A0A396JUP0</accession>
<dbReference type="EMBL" id="PSQE01000001">
    <property type="protein sequence ID" value="RHN82046.1"/>
    <property type="molecule type" value="Genomic_DNA"/>
</dbReference>
<dbReference type="AlphaFoldDB" id="A0A396JUP0"/>
<organism evidence="1">
    <name type="scientific">Medicago truncatula</name>
    <name type="common">Barrel medic</name>
    <name type="synonym">Medicago tribuloides</name>
    <dbReference type="NCBI Taxonomy" id="3880"/>
    <lineage>
        <taxon>Eukaryota</taxon>
        <taxon>Viridiplantae</taxon>
        <taxon>Streptophyta</taxon>
        <taxon>Embryophyta</taxon>
        <taxon>Tracheophyta</taxon>
        <taxon>Spermatophyta</taxon>
        <taxon>Magnoliopsida</taxon>
        <taxon>eudicotyledons</taxon>
        <taxon>Gunneridae</taxon>
        <taxon>Pentapetalae</taxon>
        <taxon>rosids</taxon>
        <taxon>fabids</taxon>
        <taxon>Fabales</taxon>
        <taxon>Fabaceae</taxon>
        <taxon>Papilionoideae</taxon>
        <taxon>50 kb inversion clade</taxon>
        <taxon>NPAAA clade</taxon>
        <taxon>Hologalegina</taxon>
        <taxon>IRL clade</taxon>
        <taxon>Trifolieae</taxon>
        <taxon>Medicago</taxon>
    </lineage>
</organism>
<name>A0A396JUP0_MEDTR</name>
<evidence type="ECO:0000313" key="1">
    <source>
        <dbReference type="EMBL" id="RHN82046.1"/>
    </source>
</evidence>
<dbReference type="Gramene" id="rna6163">
    <property type="protein sequence ID" value="RHN82046.1"/>
    <property type="gene ID" value="gene6163"/>
</dbReference>
<dbReference type="Proteomes" id="UP000265566">
    <property type="component" value="Chromosome 1"/>
</dbReference>
<protein>
    <submittedName>
        <fullName evidence="1">Uncharacterized protein</fullName>
    </submittedName>
</protein>
<reference evidence="1" key="1">
    <citation type="journal article" date="2018" name="Nat. Plants">
        <title>Whole-genome landscape of Medicago truncatula symbiotic genes.</title>
        <authorList>
            <person name="Pecrix Y."/>
            <person name="Gamas P."/>
            <person name="Carrere S."/>
        </authorList>
    </citation>
    <scope>NUCLEOTIDE SEQUENCE</scope>
    <source>
        <tissue evidence="1">Leaves</tissue>
    </source>
</reference>
<gene>
    <name evidence="1" type="ORF">MtrunA17_Chr1g0205661</name>
</gene>